<reference evidence="1" key="1">
    <citation type="journal article" date="2023" name="G3 (Bethesda)">
        <title>Whole genome assemblies of Zophobas morio and Tenebrio molitor.</title>
        <authorList>
            <person name="Kaur S."/>
            <person name="Stinson S.A."/>
            <person name="diCenzo G.C."/>
        </authorList>
    </citation>
    <scope>NUCLEOTIDE SEQUENCE</scope>
    <source>
        <strain evidence="1">QUZm001</strain>
    </source>
</reference>
<accession>A0AA38HN90</accession>
<evidence type="ECO:0000313" key="1">
    <source>
        <dbReference type="EMBL" id="KAJ3640318.1"/>
    </source>
</evidence>
<dbReference type="AlphaFoldDB" id="A0AA38HN90"/>
<sequence length="92" mass="10757">MIIKKIEGMEKGIKRVRETKNGDLLMTMDGNVGTKELEELVKKEVNQADIRISRHNTKTKIIFIKDIDVLTTREELRTSLQMKYEQGEYWTG</sequence>
<proteinExistence type="predicted"/>
<evidence type="ECO:0000313" key="2">
    <source>
        <dbReference type="Proteomes" id="UP001168821"/>
    </source>
</evidence>
<comment type="caution">
    <text evidence="1">The sequence shown here is derived from an EMBL/GenBank/DDBJ whole genome shotgun (WGS) entry which is preliminary data.</text>
</comment>
<name>A0AA38HN90_9CUCU</name>
<keyword evidence="2" id="KW-1185">Reference proteome</keyword>
<gene>
    <name evidence="1" type="ORF">Zmor_003626</name>
</gene>
<organism evidence="1 2">
    <name type="scientific">Zophobas morio</name>
    <dbReference type="NCBI Taxonomy" id="2755281"/>
    <lineage>
        <taxon>Eukaryota</taxon>
        <taxon>Metazoa</taxon>
        <taxon>Ecdysozoa</taxon>
        <taxon>Arthropoda</taxon>
        <taxon>Hexapoda</taxon>
        <taxon>Insecta</taxon>
        <taxon>Pterygota</taxon>
        <taxon>Neoptera</taxon>
        <taxon>Endopterygota</taxon>
        <taxon>Coleoptera</taxon>
        <taxon>Polyphaga</taxon>
        <taxon>Cucujiformia</taxon>
        <taxon>Tenebrionidae</taxon>
        <taxon>Zophobas</taxon>
    </lineage>
</organism>
<protein>
    <submittedName>
        <fullName evidence="1">Uncharacterized protein</fullName>
    </submittedName>
</protein>
<dbReference type="Proteomes" id="UP001168821">
    <property type="component" value="Unassembled WGS sequence"/>
</dbReference>
<dbReference type="EMBL" id="JALNTZ010000010">
    <property type="protein sequence ID" value="KAJ3640318.1"/>
    <property type="molecule type" value="Genomic_DNA"/>
</dbReference>